<evidence type="ECO:0000313" key="1">
    <source>
        <dbReference type="EMBL" id="QHJ10387.1"/>
    </source>
</evidence>
<dbReference type="KEGG" id="pmes:FX988_00599"/>
<dbReference type="Proteomes" id="UP000464524">
    <property type="component" value="Chromosome"/>
</dbReference>
<keyword evidence="2" id="KW-1185">Reference proteome</keyword>
<reference evidence="1 2" key="1">
    <citation type="submission" date="2019-12" db="EMBL/GenBank/DDBJ databases">
        <title>Genome sequencing and assembly of endphytes of Porphyra tenera.</title>
        <authorList>
            <person name="Park J.M."/>
            <person name="Shin R."/>
            <person name="Jo S.H."/>
        </authorList>
    </citation>
    <scope>NUCLEOTIDE SEQUENCE [LARGE SCALE GENOMIC DNA]</scope>
    <source>
        <strain evidence="1 2">GPM4</strain>
    </source>
</reference>
<dbReference type="AlphaFoldDB" id="A0A857JHI6"/>
<evidence type="ECO:0000313" key="2">
    <source>
        <dbReference type="Proteomes" id="UP000464524"/>
    </source>
</evidence>
<protein>
    <submittedName>
        <fullName evidence="1">Uncharacterized protein</fullName>
    </submittedName>
</protein>
<dbReference type="EMBL" id="CP047656">
    <property type="protein sequence ID" value="QHJ10387.1"/>
    <property type="molecule type" value="Genomic_DNA"/>
</dbReference>
<name>A0A857JHI6_9ALTE</name>
<accession>A0A857JHI6</accession>
<sequence>MSSVVMLVSVDYSSLNEQRLPYSLRRSPVTAQPFSSVYVRGSITVKLLPS</sequence>
<proteinExistence type="predicted"/>
<organism evidence="1 2">
    <name type="scientific">Paraglaciecola mesophila</name>
    <dbReference type="NCBI Taxonomy" id="197222"/>
    <lineage>
        <taxon>Bacteria</taxon>
        <taxon>Pseudomonadati</taxon>
        <taxon>Pseudomonadota</taxon>
        <taxon>Gammaproteobacteria</taxon>
        <taxon>Alteromonadales</taxon>
        <taxon>Alteromonadaceae</taxon>
        <taxon>Paraglaciecola</taxon>
    </lineage>
</organism>
<gene>
    <name evidence="1" type="ORF">FX988_00599</name>
</gene>